<reference evidence="3 4" key="1">
    <citation type="submission" date="2021-01" db="EMBL/GenBank/DDBJ databases">
        <title>Biogeographic distribution of Paracoccus.</title>
        <authorList>
            <person name="Hollensteiner J."/>
            <person name="Leineberger J."/>
            <person name="Brinkhoff T."/>
            <person name="Daniel R."/>
        </authorList>
    </citation>
    <scope>NUCLEOTIDE SEQUENCE [LARGE SCALE GENOMIC DNA]</scope>
    <source>
        <strain evidence="3 4">KCTC 22803</strain>
    </source>
</reference>
<name>A0ABY7SLR0_9RHOB</name>
<feature type="domain" description="DUF5666" evidence="2">
    <location>
        <begin position="40"/>
        <end position="97"/>
    </location>
</feature>
<proteinExistence type="predicted"/>
<accession>A0ABY7SLR0</accession>
<keyword evidence="1" id="KW-0732">Signal</keyword>
<evidence type="ECO:0000313" key="4">
    <source>
        <dbReference type="Proteomes" id="UP001219349"/>
    </source>
</evidence>
<organism evidence="3 4">
    <name type="scientific">Paracoccus fistulariae</name>
    <dbReference type="NCBI Taxonomy" id="658446"/>
    <lineage>
        <taxon>Bacteria</taxon>
        <taxon>Pseudomonadati</taxon>
        <taxon>Pseudomonadota</taxon>
        <taxon>Alphaproteobacteria</taxon>
        <taxon>Rhodobacterales</taxon>
        <taxon>Paracoccaceae</taxon>
        <taxon>Paracoccus</taxon>
    </lineage>
</organism>
<feature type="domain" description="DUF5666" evidence="2">
    <location>
        <begin position="114"/>
        <end position="153"/>
    </location>
</feature>
<feature type="signal peptide" evidence="1">
    <location>
        <begin position="1"/>
        <end position="22"/>
    </location>
</feature>
<gene>
    <name evidence="3" type="ORF">JHX87_15840</name>
</gene>
<dbReference type="Pfam" id="PF18914">
    <property type="entry name" value="DUF5666"/>
    <property type="match status" value="2"/>
</dbReference>
<dbReference type="InterPro" id="IPR043724">
    <property type="entry name" value="DUF5666"/>
</dbReference>
<dbReference type="RefSeq" id="WP_271883857.1">
    <property type="nucleotide sequence ID" value="NZ_CP067136.1"/>
</dbReference>
<dbReference type="Proteomes" id="UP001219349">
    <property type="component" value="Chromosome"/>
</dbReference>
<feature type="chain" id="PRO_5047155509" description="DUF5666 domain-containing protein" evidence="1">
    <location>
        <begin position="23"/>
        <end position="300"/>
    </location>
</feature>
<keyword evidence="4" id="KW-1185">Reference proteome</keyword>
<protein>
    <recommendedName>
        <fullName evidence="2">DUF5666 domain-containing protein</fullName>
    </recommendedName>
</protein>
<evidence type="ECO:0000313" key="3">
    <source>
        <dbReference type="EMBL" id="WCR06921.1"/>
    </source>
</evidence>
<sequence>MSWHRVFLTVLIGLFSITFALADNDDADREGGIIGTGILGTITDLGSIYVNGQHIRFDPDFAIAEGVSVTTADELQPGHTVAVVATAEGDDWRAADIRQVVPLVGPVQAKSDVVLQIMGTTVLADAALLQTIQPGDWIAVSGLWQSRQVIATRLDPVDPGTPARIEGTALDYEVGQPLRIGGTQITGLVPQHIQQGDVLRVTGAADAATLKAQRLETGVFAATPQVVFSEGYFSVPTASGLYTLLGADVVSYTDNPGMIDPSARQLVCSNDGRLFPAPADQLAPQEIASILTKCASGVAW</sequence>
<evidence type="ECO:0000256" key="1">
    <source>
        <dbReference type="SAM" id="SignalP"/>
    </source>
</evidence>
<dbReference type="EMBL" id="CP067136">
    <property type="protein sequence ID" value="WCR06921.1"/>
    <property type="molecule type" value="Genomic_DNA"/>
</dbReference>
<evidence type="ECO:0000259" key="2">
    <source>
        <dbReference type="Pfam" id="PF18914"/>
    </source>
</evidence>